<evidence type="ECO:0000313" key="2">
    <source>
        <dbReference type="EMBL" id="KXW57921.1"/>
    </source>
</evidence>
<comment type="caution">
    <text evidence="2">The sequence shown here is derived from an EMBL/GenBank/DDBJ whole genome shotgun (WGS) entry which is preliminary data.</text>
</comment>
<dbReference type="RefSeq" id="WP_227509486.1">
    <property type="nucleotide sequence ID" value="NZ_LRRD01000031.1"/>
</dbReference>
<keyword evidence="3" id="KW-1185">Reference proteome</keyword>
<name>A0A149VXF8_9PROT</name>
<organism evidence="2 3">
    <name type="scientific">Ferrovum myxofaciens</name>
    <dbReference type="NCBI Taxonomy" id="416213"/>
    <lineage>
        <taxon>Bacteria</taxon>
        <taxon>Pseudomonadati</taxon>
        <taxon>Pseudomonadota</taxon>
        <taxon>Betaproteobacteria</taxon>
        <taxon>Ferrovales</taxon>
        <taxon>Ferrovaceae</taxon>
        <taxon>Ferrovum</taxon>
    </lineage>
</organism>
<dbReference type="EMBL" id="LRRD01000031">
    <property type="protein sequence ID" value="KXW57921.1"/>
    <property type="molecule type" value="Genomic_DNA"/>
</dbReference>
<feature type="region of interest" description="Disordered" evidence="1">
    <location>
        <begin position="61"/>
        <end position="94"/>
    </location>
</feature>
<dbReference type="Proteomes" id="UP000075653">
    <property type="component" value="Unassembled WGS sequence"/>
</dbReference>
<proteinExistence type="predicted"/>
<dbReference type="PATRIC" id="fig|1789004.3.peg.1557"/>
<reference evidence="2 3" key="1">
    <citation type="submission" date="2016-01" db="EMBL/GenBank/DDBJ databases">
        <title>Genome sequence of the acidophilic iron oxidising Ferrovum strain Z-31.</title>
        <authorList>
            <person name="Poehlein A."/>
            <person name="Ullrich S.R."/>
            <person name="Schloemann M."/>
            <person name="Muehling M."/>
            <person name="Daniel R."/>
        </authorList>
    </citation>
    <scope>NUCLEOTIDE SEQUENCE [LARGE SCALE GENOMIC DNA]</scope>
    <source>
        <strain evidence="2 3">Z-31</strain>
    </source>
</reference>
<evidence type="ECO:0000313" key="3">
    <source>
        <dbReference type="Proteomes" id="UP000075653"/>
    </source>
</evidence>
<feature type="compositionally biased region" description="Polar residues" evidence="1">
    <location>
        <begin position="69"/>
        <end position="81"/>
    </location>
</feature>
<dbReference type="AlphaFoldDB" id="A0A149VXF8"/>
<gene>
    <name evidence="2" type="ORF">FEMY_15270</name>
</gene>
<evidence type="ECO:0008006" key="4">
    <source>
        <dbReference type="Google" id="ProtNLM"/>
    </source>
</evidence>
<dbReference type="STRING" id="1789004.FEMY_15270"/>
<protein>
    <recommendedName>
        <fullName evidence="4">Excisionase</fullName>
    </recommendedName>
</protein>
<accession>A0A149VXF8</accession>
<evidence type="ECO:0000256" key="1">
    <source>
        <dbReference type="SAM" id="MobiDB-lite"/>
    </source>
</evidence>
<sequence>MSLPKITLQKLAFESGYTEDALRSKIARGEFAEGVHYIKSPDGRIHFIVEAYLQWVGSSHTAKGYKSPSIGTANATGQQSKSPRRHRISGTQNA</sequence>